<dbReference type="InterPro" id="IPR027417">
    <property type="entry name" value="P-loop_NTPase"/>
</dbReference>
<dbReference type="InterPro" id="IPR017871">
    <property type="entry name" value="ABC_transporter-like_CS"/>
</dbReference>
<keyword evidence="5 9" id="KW-0547">Nucleotide-binding</keyword>
<evidence type="ECO:0000256" key="2">
    <source>
        <dbReference type="ARBA" id="ARBA00005417"/>
    </source>
</evidence>
<dbReference type="AlphaFoldDB" id="A0A7G1H5K1"/>
<dbReference type="GO" id="GO:0016887">
    <property type="term" value="F:ATP hydrolysis activity"/>
    <property type="evidence" value="ECO:0007669"/>
    <property type="project" value="InterPro"/>
</dbReference>
<keyword evidence="6 9" id="KW-0067">ATP-binding</keyword>
<name>A0A7G1H5K1_9BACT</name>
<dbReference type="Pfam" id="PF00005">
    <property type="entry name" value="ABC_tran"/>
    <property type="match status" value="1"/>
</dbReference>
<keyword evidence="4 9" id="KW-1003">Cell membrane</keyword>
<gene>
    <name evidence="11" type="ORF">JZK55_23230</name>
</gene>
<dbReference type="GO" id="GO:0042626">
    <property type="term" value="F:ATPase-coupled transmembrane transporter activity"/>
    <property type="evidence" value="ECO:0007669"/>
    <property type="project" value="TreeGrafter"/>
</dbReference>
<evidence type="ECO:0000256" key="6">
    <source>
        <dbReference type="ARBA" id="ARBA00022840"/>
    </source>
</evidence>
<dbReference type="InterPro" id="IPR050095">
    <property type="entry name" value="ECF_ABC_transporter_ATP-bd"/>
</dbReference>
<dbReference type="GO" id="GO:0006824">
    <property type="term" value="P:cobalt ion transport"/>
    <property type="evidence" value="ECO:0007669"/>
    <property type="project" value="InterPro"/>
</dbReference>
<dbReference type="PROSITE" id="PS00211">
    <property type="entry name" value="ABC_TRANSPORTER_1"/>
    <property type="match status" value="1"/>
</dbReference>
<dbReference type="EMBL" id="AP022873">
    <property type="protein sequence ID" value="BCB97401.1"/>
    <property type="molecule type" value="Genomic_DNA"/>
</dbReference>
<dbReference type="GO" id="GO:0005524">
    <property type="term" value="F:ATP binding"/>
    <property type="evidence" value="ECO:0007669"/>
    <property type="project" value="UniProtKB-UniRule"/>
</dbReference>
<dbReference type="SUPFAM" id="SSF52540">
    <property type="entry name" value="P-loop containing nucleoside triphosphate hydrolases"/>
    <property type="match status" value="1"/>
</dbReference>
<dbReference type="InterPro" id="IPR015856">
    <property type="entry name" value="ABC_transpr_CbiO/EcfA_su"/>
</dbReference>
<keyword evidence="7" id="KW-1278">Translocase</keyword>
<dbReference type="GO" id="GO:0043190">
    <property type="term" value="C:ATP-binding cassette (ABC) transporter complex"/>
    <property type="evidence" value="ECO:0007669"/>
    <property type="project" value="TreeGrafter"/>
</dbReference>
<keyword evidence="3 9" id="KW-0813">Transport</keyword>
<dbReference type="InterPro" id="IPR005876">
    <property type="entry name" value="Co_trans_ATP-bd"/>
</dbReference>
<organism evidence="11 12">
    <name type="scientific">Dissulfurispira thermophila</name>
    <dbReference type="NCBI Taxonomy" id="2715679"/>
    <lineage>
        <taxon>Bacteria</taxon>
        <taxon>Pseudomonadati</taxon>
        <taxon>Nitrospirota</taxon>
        <taxon>Thermodesulfovibrionia</taxon>
        <taxon>Thermodesulfovibrionales</taxon>
        <taxon>Dissulfurispiraceae</taxon>
        <taxon>Dissulfurispira</taxon>
    </lineage>
</organism>
<dbReference type="Proteomes" id="UP000516360">
    <property type="component" value="Chromosome"/>
</dbReference>
<feature type="domain" description="ABC transporter" evidence="10">
    <location>
        <begin position="13"/>
        <end position="254"/>
    </location>
</feature>
<evidence type="ECO:0000256" key="5">
    <source>
        <dbReference type="ARBA" id="ARBA00022741"/>
    </source>
</evidence>
<evidence type="ECO:0000313" key="12">
    <source>
        <dbReference type="Proteomes" id="UP000516360"/>
    </source>
</evidence>
<keyword evidence="12" id="KW-1185">Reference proteome</keyword>
<dbReference type="NCBIfam" id="TIGR01166">
    <property type="entry name" value="cbiO"/>
    <property type="match status" value="1"/>
</dbReference>
<evidence type="ECO:0000256" key="8">
    <source>
        <dbReference type="ARBA" id="ARBA00023136"/>
    </source>
</evidence>
<dbReference type="PANTHER" id="PTHR43553:SF24">
    <property type="entry name" value="ENERGY-COUPLING FACTOR TRANSPORTER ATP-BINDING PROTEIN ECFA1"/>
    <property type="match status" value="1"/>
</dbReference>
<evidence type="ECO:0000256" key="4">
    <source>
        <dbReference type="ARBA" id="ARBA00022475"/>
    </source>
</evidence>
<dbReference type="Gene3D" id="3.40.50.300">
    <property type="entry name" value="P-loop containing nucleotide triphosphate hydrolases"/>
    <property type="match status" value="1"/>
</dbReference>
<evidence type="ECO:0000256" key="7">
    <source>
        <dbReference type="ARBA" id="ARBA00022967"/>
    </source>
</evidence>
<proteinExistence type="inferred from homology"/>
<accession>A0A7G1H5K1</accession>
<dbReference type="CDD" id="cd03225">
    <property type="entry name" value="ABC_cobalt_CbiO_domain1"/>
    <property type="match status" value="1"/>
</dbReference>
<comment type="similarity">
    <text evidence="2 9">Belongs to the ABC transporter superfamily.</text>
</comment>
<comment type="function">
    <text evidence="9">Part of an ABC transporter complex. Responsible for energy coupling to the transport system.</text>
</comment>
<evidence type="ECO:0000256" key="1">
    <source>
        <dbReference type="ARBA" id="ARBA00004202"/>
    </source>
</evidence>
<evidence type="ECO:0000259" key="10">
    <source>
        <dbReference type="PROSITE" id="PS50893"/>
    </source>
</evidence>
<dbReference type="PROSITE" id="PS50893">
    <property type="entry name" value="ABC_TRANSPORTER_2"/>
    <property type="match status" value="1"/>
</dbReference>
<reference evidence="11 12" key="1">
    <citation type="submission" date="2020-03" db="EMBL/GenBank/DDBJ databases">
        <title>Complete genome sequences of two sulfur-disproportionating bacterial strains T55J and Mzg5.</title>
        <authorList>
            <person name="Umezawa K."/>
            <person name="Kojima H."/>
            <person name="Kato Y."/>
            <person name="Fukui M."/>
        </authorList>
    </citation>
    <scope>NUCLEOTIDE SEQUENCE [LARGE SCALE GENOMIC DNA]</scope>
    <source>
        <strain evidence="11 12">T55J</strain>
    </source>
</reference>
<dbReference type="InterPro" id="IPR003593">
    <property type="entry name" value="AAA+_ATPase"/>
</dbReference>
<dbReference type="FunFam" id="3.40.50.300:FF:000224">
    <property type="entry name" value="Energy-coupling factor transporter ATP-binding protein EcfA"/>
    <property type="match status" value="1"/>
</dbReference>
<sequence>MEDINRKENQDRGKAQDLRLYVKINSFRYPDGTVALSDIILEIKSGEFIGILGSNGSGKTTLLKVMDGLLKDFDGAIILDGINIKKLSPREIYRKVGLVFQNPDDQLFAATVFEDVAFGPINMGFEQAEVINRVNNALKYVEMEGYAKKSIHNLSFGQKKRVCIAGLLAMGHEILLLDEPTAGLDPMGEYKMMNLLMKLNRENGVTIIMATHSVDLVPLFLDRLYILSKGHIVRGGTPHDVFTAPEEMSSIKLRLPQIAELIYKLKHEDKMPFNRIPLTIGEARREIIKTVMPDA</sequence>
<dbReference type="SMART" id="SM00382">
    <property type="entry name" value="AAA"/>
    <property type="match status" value="1"/>
</dbReference>
<protein>
    <recommendedName>
        <fullName evidence="9">ABC transporter ATP-binding protein</fullName>
    </recommendedName>
</protein>
<dbReference type="RefSeq" id="WP_203472530.1">
    <property type="nucleotide sequence ID" value="NZ_AP022873.1"/>
</dbReference>
<evidence type="ECO:0000256" key="3">
    <source>
        <dbReference type="ARBA" id="ARBA00022448"/>
    </source>
</evidence>
<evidence type="ECO:0000313" key="11">
    <source>
        <dbReference type="EMBL" id="BCB97401.1"/>
    </source>
</evidence>
<evidence type="ECO:0000256" key="9">
    <source>
        <dbReference type="RuleBase" id="RU364103"/>
    </source>
</evidence>
<dbReference type="PANTHER" id="PTHR43553">
    <property type="entry name" value="HEAVY METAL TRANSPORTER"/>
    <property type="match status" value="1"/>
</dbReference>
<dbReference type="InterPro" id="IPR003439">
    <property type="entry name" value="ABC_transporter-like_ATP-bd"/>
</dbReference>
<dbReference type="KEGG" id="dtp:JZK55_23230"/>
<comment type="subcellular location">
    <subcellularLocation>
        <location evidence="1 9">Cell membrane</location>
        <topology evidence="1 9">Peripheral membrane protein</topology>
    </subcellularLocation>
</comment>
<keyword evidence="8 9" id="KW-0472">Membrane</keyword>